<dbReference type="EMBL" id="JBHTLQ010000054">
    <property type="protein sequence ID" value="MFD1192371.1"/>
    <property type="molecule type" value="Genomic_DNA"/>
</dbReference>
<organism evidence="2 3">
    <name type="scientific">Phenylobacterium conjunctum</name>
    <dbReference type="NCBI Taxonomy" id="1298959"/>
    <lineage>
        <taxon>Bacteria</taxon>
        <taxon>Pseudomonadati</taxon>
        <taxon>Pseudomonadota</taxon>
        <taxon>Alphaproteobacteria</taxon>
        <taxon>Caulobacterales</taxon>
        <taxon>Caulobacteraceae</taxon>
        <taxon>Phenylobacterium</taxon>
    </lineage>
</organism>
<accession>A0ABW3T800</accession>
<reference evidence="3" key="1">
    <citation type="journal article" date="2019" name="Int. J. Syst. Evol. Microbiol.">
        <title>The Global Catalogue of Microorganisms (GCM) 10K type strain sequencing project: providing services to taxonomists for standard genome sequencing and annotation.</title>
        <authorList>
            <consortium name="The Broad Institute Genomics Platform"/>
            <consortium name="The Broad Institute Genome Sequencing Center for Infectious Disease"/>
            <person name="Wu L."/>
            <person name="Ma J."/>
        </authorList>
    </citation>
    <scope>NUCLEOTIDE SEQUENCE [LARGE SCALE GENOMIC DNA]</scope>
    <source>
        <strain evidence="3">CCUG 55074</strain>
    </source>
</reference>
<dbReference type="InterPro" id="IPR003754">
    <property type="entry name" value="4pyrrol_synth_uPrphyn_synth"/>
</dbReference>
<keyword evidence="3" id="KW-1185">Reference proteome</keyword>
<dbReference type="SUPFAM" id="SSF69618">
    <property type="entry name" value="HemD-like"/>
    <property type="match status" value="1"/>
</dbReference>
<dbReference type="RefSeq" id="WP_377354478.1">
    <property type="nucleotide sequence ID" value="NZ_JBHTLQ010000054.1"/>
</dbReference>
<evidence type="ECO:0000313" key="2">
    <source>
        <dbReference type="EMBL" id="MFD1192371.1"/>
    </source>
</evidence>
<feature type="domain" description="Tetrapyrrole biosynthesis uroporphyrinogen III synthase" evidence="1">
    <location>
        <begin position="18"/>
        <end position="224"/>
    </location>
</feature>
<evidence type="ECO:0000313" key="3">
    <source>
        <dbReference type="Proteomes" id="UP001597216"/>
    </source>
</evidence>
<dbReference type="Gene3D" id="3.40.50.10090">
    <property type="match status" value="2"/>
</dbReference>
<dbReference type="Proteomes" id="UP001597216">
    <property type="component" value="Unassembled WGS sequence"/>
</dbReference>
<comment type="caution">
    <text evidence="2">The sequence shown here is derived from an EMBL/GenBank/DDBJ whole genome shotgun (WGS) entry which is preliminary data.</text>
</comment>
<gene>
    <name evidence="2" type="ORF">ACFQ27_17415</name>
</gene>
<proteinExistence type="predicted"/>
<evidence type="ECO:0000259" key="1">
    <source>
        <dbReference type="Pfam" id="PF02602"/>
    </source>
</evidence>
<name>A0ABW3T800_9CAUL</name>
<protein>
    <submittedName>
        <fullName evidence="2">Uroporphyrinogen-III synthase</fullName>
    </submittedName>
</protein>
<sequence length="246" mass="25247">MNDTGRKIWITRAQPGADATAERVRALGHRPVVAPLLAVQPVLGAEPDLSGVGALAFTSANGVRAFTALSPVRALKVFAVGAATAKAAKAAGFRQVLSADGDVEALAEGISGRRREIAGVVLHPGAAEPAGDLVGMLAEQGVEARSLPLYDTAPAAFGPAELAELEGVEIALLHSPKAAEALAALLARHPMPELSVLGLSRNVLKPLAEIDLAHRAFAPFPLEAALLNLIDRAPGACPASEEDLAR</sequence>
<dbReference type="Pfam" id="PF02602">
    <property type="entry name" value="HEM4"/>
    <property type="match status" value="1"/>
</dbReference>
<dbReference type="InterPro" id="IPR036108">
    <property type="entry name" value="4pyrrol_syn_uPrphyn_synt_sf"/>
</dbReference>